<protein>
    <submittedName>
        <fullName evidence="1">DNA (Cytosine-5)-methyltransferase CMT2</fullName>
    </submittedName>
</protein>
<reference evidence="1" key="1">
    <citation type="submission" date="2023-04" db="EMBL/GenBank/DDBJ databases">
        <title>Chromosome-level genome of Chaenocephalus aceratus.</title>
        <authorList>
            <person name="Park H."/>
        </authorList>
    </citation>
    <scope>NUCLEOTIDE SEQUENCE</scope>
    <source>
        <strain evidence="1">DE</strain>
        <tissue evidence="1">Muscle</tissue>
    </source>
</reference>
<dbReference type="AlphaFoldDB" id="A0AAD9CEJ8"/>
<proteinExistence type="predicted"/>
<organism evidence="1 2">
    <name type="scientific">Dissostichus eleginoides</name>
    <name type="common">Patagonian toothfish</name>
    <name type="synonym">Dissostichus amissus</name>
    <dbReference type="NCBI Taxonomy" id="100907"/>
    <lineage>
        <taxon>Eukaryota</taxon>
        <taxon>Metazoa</taxon>
        <taxon>Chordata</taxon>
        <taxon>Craniata</taxon>
        <taxon>Vertebrata</taxon>
        <taxon>Euteleostomi</taxon>
        <taxon>Actinopterygii</taxon>
        <taxon>Neopterygii</taxon>
        <taxon>Teleostei</taxon>
        <taxon>Neoteleostei</taxon>
        <taxon>Acanthomorphata</taxon>
        <taxon>Eupercaria</taxon>
        <taxon>Perciformes</taxon>
        <taxon>Notothenioidei</taxon>
        <taxon>Nototheniidae</taxon>
        <taxon>Dissostichus</taxon>
    </lineage>
</organism>
<feature type="non-terminal residue" evidence="1">
    <location>
        <position position="1"/>
    </location>
</feature>
<dbReference type="Proteomes" id="UP001228049">
    <property type="component" value="Unassembled WGS sequence"/>
</dbReference>
<gene>
    <name evidence="1" type="ORF">KUDE01_001055</name>
</gene>
<keyword evidence="2" id="KW-1185">Reference proteome</keyword>
<comment type="caution">
    <text evidence="1">The sequence shown here is derived from an EMBL/GenBank/DDBJ whole genome shotgun (WGS) entry which is preliminary data.</text>
</comment>
<sequence>YSGTSRGTGCKDPITPPLSLSHGVVLVEGWLGRGGGPFTPDRTCHSNAKPQLLKIRPSCPPLPPPFYYFSCNVLCLRLCHLCFYLQGVYFVNDLSVCPAGTDSGSGSANAPPPLGGIGIWGLTDGGVVG</sequence>
<feature type="non-terminal residue" evidence="1">
    <location>
        <position position="129"/>
    </location>
</feature>
<accession>A0AAD9CEJ8</accession>
<evidence type="ECO:0000313" key="1">
    <source>
        <dbReference type="EMBL" id="KAK1900268.1"/>
    </source>
</evidence>
<evidence type="ECO:0000313" key="2">
    <source>
        <dbReference type="Proteomes" id="UP001228049"/>
    </source>
</evidence>
<dbReference type="EMBL" id="JASDAP010000007">
    <property type="protein sequence ID" value="KAK1900268.1"/>
    <property type="molecule type" value="Genomic_DNA"/>
</dbReference>
<name>A0AAD9CEJ8_DISEL</name>